<reference evidence="1 2" key="1">
    <citation type="submission" date="2023-03" db="EMBL/GenBank/DDBJ databases">
        <title>Genome insight into feeding habits of ladybird beetles.</title>
        <authorList>
            <person name="Li H.-S."/>
            <person name="Huang Y.-H."/>
            <person name="Pang H."/>
        </authorList>
    </citation>
    <scope>NUCLEOTIDE SEQUENCE [LARGE SCALE GENOMIC DNA]</scope>
    <source>
        <strain evidence="1">SYSU_2023b</strain>
        <tissue evidence="1">Whole body</tissue>
    </source>
</reference>
<dbReference type="EMBL" id="JARQZJ010000134">
    <property type="protein sequence ID" value="KAK9892438.1"/>
    <property type="molecule type" value="Genomic_DNA"/>
</dbReference>
<sequence length="145" mass="16268">MVLFVINFEITNLQKRRRILKGFAMHFQETSISPCGRTRSIQKTKGVARVRTEAQVRQGNYINLKLGNGSISTRKCLLIKFIQPLDAPLRFSGPLRVGLTTKRAMNLDICPEIWPVKSLMVCLGSLNVVARRVWGSQMGVGVAVR</sequence>
<accession>A0AAW1VFC4</accession>
<comment type="caution">
    <text evidence="1">The sequence shown here is derived from an EMBL/GenBank/DDBJ whole genome shotgun (WGS) entry which is preliminary data.</text>
</comment>
<name>A0AAW1VFC4_9CUCU</name>
<dbReference type="AlphaFoldDB" id="A0AAW1VFC4"/>
<gene>
    <name evidence="1" type="ORF">WA026_019890</name>
</gene>
<evidence type="ECO:0000313" key="1">
    <source>
        <dbReference type="EMBL" id="KAK9892438.1"/>
    </source>
</evidence>
<evidence type="ECO:0000313" key="2">
    <source>
        <dbReference type="Proteomes" id="UP001431783"/>
    </source>
</evidence>
<protein>
    <recommendedName>
        <fullName evidence="3">Ribosomal protein L14</fullName>
    </recommendedName>
</protein>
<organism evidence="1 2">
    <name type="scientific">Henosepilachna vigintioctopunctata</name>
    <dbReference type="NCBI Taxonomy" id="420089"/>
    <lineage>
        <taxon>Eukaryota</taxon>
        <taxon>Metazoa</taxon>
        <taxon>Ecdysozoa</taxon>
        <taxon>Arthropoda</taxon>
        <taxon>Hexapoda</taxon>
        <taxon>Insecta</taxon>
        <taxon>Pterygota</taxon>
        <taxon>Neoptera</taxon>
        <taxon>Endopterygota</taxon>
        <taxon>Coleoptera</taxon>
        <taxon>Polyphaga</taxon>
        <taxon>Cucujiformia</taxon>
        <taxon>Coccinelloidea</taxon>
        <taxon>Coccinellidae</taxon>
        <taxon>Epilachninae</taxon>
        <taxon>Epilachnini</taxon>
        <taxon>Henosepilachna</taxon>
    </lineage>
</organism>
<proteinExistence type="predicted"/>
<keyword evidence="2" id="KW-1185">Reference proteome</keyword>
<dbReference type="Proteomes" id="UP001431783">
    <property type="component" value="Unassembled WGS sequence"/>
</dbReference>
<evidence type="ECO:0008006" key="3">
    <source>
        <dbReference type="Google" id="ProtNLM"/>
    </source>
</evidence>